<evidence type="ECO:0000256" key="1">
    <source>
        <dbReference type="SAM" id="MobiDB-lite"/>
    </source>
</evidence>
<organism evidence="2 3">
    <name type="scientific">Pleuronectes platessa</name>
    <name type="common">European plaice</name>
    <dbReference type="NCBI Taxonomy" id="8262"/>
    <lineage>
        <taxon>Eukaryota</taxon>
        <taxon>Metazoa</taxon>
        <taxon>Chordata</taxon>
        <taxon>Craniata</taxon>
        <taxon>Vertebrata</taxon>
        <taxon>Euteleostomi</taxon>
        <taxon>Actinopterygii</taxon>
        <taxon>Neopterygii</taxon>
        <taxon>Teleostei</taxon>
        <taxon>Neoteleostei</taxon>
        <taxon>Acanthomorphata</taxon>
        <taxon>Carangaria</taxon>
        <taxon>Pleuronectiformes</taxon>
        <taxon>Pleuronectoidei</taxon>
        <taxon>Pleuronectidae</taxon>
        <taxon>Pleuronectes</taxon>
    </lineage>
</organism>
<name>A0A9N7UHD3_PLEPL</name>
<accession>A0A9N7UHD3</accession>
<gene>
    <name evidence="2" type="ORF">PLEPLA_LOCUS19537</name>
</gene>
<dbReference type="EMBL" id="CADEAL010001340">
    <property type="protein sequence ID" value="CAB1431480.1"/>
    <property type="molecule type" value="Genomic_DNA"/>
</dbReference>
<dbReference type="AlphaFoldDB" id="A0A9N7UHD3"/>
<evidence type="ECO:0000313" key="3">
    <source>
        <dbReference type="Proteomes" id="UP001153269"/>
    </source>
</evidence>
<proteinExistence type="predicted"/>
<dbReference type="Proteomes" id="UP001153269">
    <property type="component" value="Unassembled WGS sequence"/>
</dbReference>
<protein>
    <submittedName>
        <fullName evidence="2">Uncharacterized protein</fullName>
    </submittedName>
</protein>
<reference evidence="2" key="1">
    <citation type="submission" date="2020-03" db="EMBL/GenBank/DDBJ databases">
        <authorList>
            <person name="Weist P."/>
        </authorList>
    </citation>
    <scope>NUCLEOTIDE SEQUENCE</scope>
</reference>
<sequence>MPPSCWPLWNSHVTIKRLPRPNLLFRASPQTLICIIGTTSVERVKEQQREGRTERGVREEEKDERRGGEGRAGRLRGWREVSDEGEEEERGRKSGAVTGKEEKWAER</sequence>
<evidence type="ECO:0000313" key="2">
    <source>
        <dbReference type="EMBL" id="CAB1431480.1"/>
    </source>
</evidence>
<keyword evidence="3" id="KW-1185">Reference proteome</keyword>
<feature type="compositionally biased region" description="Basic and acidic residues" evidence="1">
    <location>
        <begin position="43"/>
        <end position="82"/>
    </location>
</feature>
<feature type="region of interest" description="Disordered" evidence="1">
    <location>
        <begin position="43"/>
        <end position="107"/>
    </location>
</feature>
<comment type="caution">
    <text evidence="2">The sequence shown here is derived from an EMBL/GenBank/DDBJ whole genome shotgun (WGS) entry which is preliminary data.</text>
</comment>